<dbReference type="STRING" id="1610493.RPIT_04490"/>
<evidence type="ECO:0000259" key="2">
    <source>
        <dbReference type="Pfam" id="PF01551"/>
    </source>
</evidence>
<feature type="domain" description="M23ase beta-sheet core" evidence="2">
    <location>
        <begin position="196"/>
        <end position="290"/>
    </location>
</feature>
<dbReference type="AlphaFoldDB" id="A0A1Q2CDG4"/>
<dbReference type="SUPFAM" id="SSF51261">
    <property type="entry name" value="Duplicated hybrid motif"/>
    <property type="match status" value="2"/>
</dbReference>
<accession>A0A1Q2CDG4</accession>
<dbReference type="CDD" id="cd12797">
    <property type="entry name" value="M23_peptidase"/>
    <property type="match status" value="2"/>
</dbReference>
<dbReference type="GO" id="GO:0004222">
    <property type="term" value="F:metalloendopeptidase activity"/>
    <property type="evidence" value="ECO:0007669"/>
    <property type="project" value="TreeGrafter"/>
</dbReference>
<dbReference type="OrthoDB" id="1099523at2"/>
<sequence>MRLLLPMVVVLLLAIPAPAGAAGFELVAPIPGPAVRGYDDVGRFAAGHRGVDLGGSTGDPVRAAAAGRVLFAGNVAGRGTVSVDHGNGWRTTYQPVLATVGAGDVVEAGDAIGSLLAGHCAGACLHWGLTDGETYANPLAFLRLPPVRLVPAGSAPPPLPRIAAATVGALDGLPLRGRLTSRFGPRLHPVLGVFRLHDGVDLAAPCGTPVVVPNGGTVTRVDHHPAYGRRVVVDHGGGRATGYTHLQQAHVRRGQVVAGGDRIGTVGSSGLSTGCHLHWMAWRDGAVVDPMG</sequence>
<protein>
    <recommendedName>
        <fullName evidence="2">M23ase beta-sheet core domain-containing protein</fullName>
    </recommendedName>
</protein>
<dbReference type="Proteomes" id="UP000188324">
    <property type="component" value="Chromosome"/>
</dbReference>
<dbReference type="Pfam" id="PF01551">
    <property type="entry name" value="Peptidase_M23"/>
    <property type="match status" value="2"/>
</dbReference>
<evidence type="ECO:0000313" key="4">
    <source>
        <dbReference type="Proteomes" id="UP000188324"/>
    </source>
</evidence>
<dbReference type="InterPro" id="IPR011055">
    <property type="entry name" value="Dup_hybrid_motif"/>
</dbReference>
<feature type="domain" description="M23ase beta-sheet core" evidence="2">
    <location>
        <begin position="47"/>
        <end position="138"/>
    </location>
</feature>
<dbReference type="InterPro" id="IPR050570">
    <property type="entry name" value="Cell_wall_metabolism_enzyme"/>
</dbReference>
<dbReference type="InterPro" id="IPR016047">
    <property type="entry name" value="M23ase_b-sheet_dom"/>
</dbReference>
<organism evidence="3 4">
    <name type="scientific">Tessaracoccus flavus</name>
    <dbReference type="NCBI Taxonomy" id="1610493"/>
    <lineage>
        <taxon>Bacteria</taxon>
        <taxon>Bacillati</taxon>
        <taxon>Actinomycetota</taxon>
        <taxon>Actinomycetes</taxon>
        <taxon>Propionibacteriales</taxon>
        <taxon>Propionibacteriaceae</taxon>
        <taxon>Tessaracoccus</taxon>
    </lineage>
</organism>
<dbReference type="Gene3D" id="2.70.70.10">
    <property type="entry name" value="Glucose Permease (Domain IIA)"/>
    <property type="match status" value="2"/>
</dbReference>
<dbReference type="KEGG" id="tfl:RPIT_04490"/>
<keyword evidence="4" id="KW-1185">Reference proteome</keyword>
<dbReference type="EMBL" id="CP019605">
    <property type="protein sequence ID" value="AQP44162.1"/>
    <property type="molecule type" value="Genomic_DNA"/>
</dbReference>
<name>A0A1Q2CDG4_9ACTN</name>
<reference evidence="3 4" key="1">
    <citation type="journal article" date="2016" name="Int. J. Syst. Evol. Microbiol.">
        <title>Tessaracoccus flavus sp. nov., isolated from the drainage system of a lindane-producing factory.</title>
        <authorList>
            <person name="Kumari R."/>
            <person name="Singh P."/>
            <person name="Schumann P."/>
            <person name="Lal R."/>
        </authorList>
    </citation>
    <scope>NUCLEOTIDE SEQUENCE [LARGE SCALE GENOMIC DNA]</scope>
    <source>
        <strain evidence="3 4">RP1T</strain>
    </source>
</reference>
<dbReference type="PANTHER" id="PTHR21666">
    <property type="entry name" value="PEPTIDASE-RELATED"/>
    <property type="match status" value="1"/>
</dbReference>
<dbReference type="PANTHER" id="PTHR21666:SF289">
    <property type="entry name" value="L-ALA--D-GLU ENDOPEPTIDASE"/>
    <property type="match status" value="1"/>
</dbReference>
<dbReference type="RefSeq" id="WP_093664695.1">
    <property type="nucleotide sequence ID" value="NZ_CP019605.1"/>
</dbReference>
<proteinExistence type="predicted"/>
<evidence type="ECO:0000256" key="1">
    <source>
        <dbReference type="ARBA" id="ARBA00022729"/>
    </source>
</evidence>
<gene>
    <name evidence="3" type="ORF">RPIT_04490</name>
</gene>
<evidence type="ECO:0000313" key="3">
    <source>
        <dbReference type="EMBL" id="AQP44162.1"/>
    </source>
</evidence>
<keyword evidence="1" id="KW-0732">Signal</keyword>